<keyword evidence="11" id="KW-0378">Hydrolase</keyword>
<dbReference type="RefSeq" id="WP_069962095.1">
    <property type="nucleotide sequence ID" value="NZ_CP016094.1"/>
</dbReference>
<feature type="domain" description="ABC transporter" evidence="9">
    <location>
        <begin position="342"/>
        <end position="575"/>
    </location>
</feature>
<reference evidence="11 12" key="1">
    <citation type="submission" date="2016-06" db="EMBL/GenBank/DDBJ databases">
        <title>Three novel species with peptidoglycan cell walls form the new genus Lacunisphaera gen. nov. in the family Opitutaceae of the verrucomicrobial subdivision 4.</title>
        <authorList>
            <person name="Rast P."/>
            <person name="Gloeckner I."/>
            <person name="Jogler M."/>
            <person name="Boedeker C."/>
            <person name="Jeske O."/>
            <person name="Wiegand S."/>
            <person name="Reinhardt R."/>
            <person name="Schumann P."/>
            <person name="Rohde M."/>
            <person name="Spring S."/>
            <person name="Gloeckner F.O."/>
            <person name="Jogler C."/>
        </authorList>
    </citation>
    <scope>NUCLEOTIDE SEQUENCE [LARGE SCALE GENOMIC DNA]</scope>
    <source>
        <strain evidence="11 12">IG16b</strain>
    </source>
</reference>
<evidence type="ECO:0000259" key="9">
    <source>
        <dbReference type="PROSITE" id="PS50893"/>
    </source>
</evidence>
<gene>
    <name evidence="11" type="primary">msbA</name>
    <name evidence="11" type="ORF">Verru16b_01956</name>
</gene>
<dbReference type="InterPro" id="IPR011527">
    <property type="entry name" value="ABC1_TM_dom"/>
</dbReference>
<protein>
    <submittedName>
        <fullName evidence="11">Lipid A export ATP-binding/permease protein MsbA</fullName>
        <ecNumber evidence="11">3.6.3.-</ecNumber>
    </submittedName>
</protein>
<dbReference type="FunFam" id="3.40.50.300:FF:000287">
    <property type="entry name" value="Multidrug ABC transporter ATP-binding protein"/>
    <property type="match status" value="1"/>
</dbReference>
<dbReference type="InterPro" id="IPR027417">
    <property type="entry name" value="P-loop_NTPase"/>
</dbReference>
<dbReference type="GO" id="GO:0005886">
    <property type="term" value="C:plasma membrane"/>
    <property type="evidence" value="ECO:0007669"/>
    <property type="project" value="UniProtKB-SubCell"/>
</dbReference>
<dbReference type="AlphaFoldDB" id="A0A1D8AVG3"/>
<feature type="domain" description="ABC transmembrane type-1" evidence="10">
    <location>
        <begin position="20"/>
        <end position="308"/>
    </location>
</feature>
<comment type="subcellular location">
    <subcellularLocation>
        <location evidence="1">Cell membrane</location>
        <topology evidence="1">Multi-pass membrane protein</topology>
    </subcellularLocation>
</comment>
<feature type="transmembrane region" description="Helical" evidence="8">
    <location>
        <begin position="58"/>
        <end position="78"/>
    </location>
</feature>
<dbReference type="EC" id="3.6.3.-" evidence="11"/>
<dbReference type="STRING" id="1838286.Verru16b_01956"/>
<dbReference type="InterPro" id="IPR039421">
    <property type="entry name" value="Type_1_exporter"/>
</dbReference>
<keyword evidence="5 11" id="KW-0067">ATP-binding</keyword>
<dbReference type="PROSITE" id="PS50893">
    <property type="entry name" value="ABC_TRANSPORTER_2"/>
    <property type="match status" value="1"/>
</dbReference>
<dbReference type="Gene3D" id="3.40.50.300">
    <property type="entry name" value="P-loop containing nucleotide triphosphate hydrolases"/>
    <property type="match status" value="1"/>
</dbReference>
<evidence type="ECO:0000256" key="6">
    <source>
        <dbReference type="ARBA" id="ARBA00022989"/>
    </source>
</evidence>
<keyword evidence="12" id="KW-1185">Reference proteome</keyword>
<dbReference type="PROSITE" id="PS50929">
    <property type="entry name" value="ABC_TM1F"/>
    <property type="match status" value="1"/>
</dbReference>
<dbReference type="PROSITE" id="PS00211">
    <property type="entry name" value="ABC_TRANSPORTER_1"/>
    <property type="match status" value="1"/>
</dbReference>
<evidence type="ECO:0000256" key="3">
    <source>
        <dbReference type="ARBA" id="ARBA00022692"/>
    </source>
</evidence>
<evidence type="ECO:0000259" key="10">
    <source>
        <dbReference type="PROSITE" id="PS50929"/>
    </source>
</evidence>
<evidence type="ECO:0000256" key="8">
    <source>
        <dbReference type="SAM" id="Phobius"/>
    </source>
</evidence>
<dbReference type="GO" id="GO:0005524">
    <property type="term" value="F:ATP binding"/>
    <property type="evidence" value="ECO:0007669"/>
    <property type="project" value="UniProtKB-KW"/>
</dbReference>
<dbReference type="GO" id="GO:0140359">
    <property type="term" value="F:ABC-type transporter activity"/>
    <property type="evidence" value="ECO:0007669"/>
    <property type="project" value="InterPro"/>
</dbReference>
<sequence>MLRRFRPYFHYLREHRSLLLLGILCGVISGIATGAGLPLMVDRVFPVVFGANAAPLSNWQLAVVVLWLPLVFTLRGVFGYLNAYLIQLAGTRVLESIRRDFFRKLQVLPLSFFGRHSSGDLISRGLADANQLQFTLTTVANEIVKSPATLVGAIGVIAYKAYQIDGLSLVLVCLAAVPLTVLPIRHIGKKLARRSGSIQRELGAVSSRFNENLAAAREIRAFGLEDRETARFSLVTRALITAQMKFVKYEKALAPMIEIISTLGIAGTLLYAYRIHLDLPTFMALITALYASYEPVKRLGALNNETKRGLGALDRLEAILNEPVTIKDPPQPVPVSRLRGEIAFSGVTFAYGDSPALSDVTVTIPAGTVCALVGPSGAGKSTFANLVPRFYEVGAGAVTIDGIDVRQMKLADLRRHIALVSQEPVLFNDTIYENLRLGREGATRDEIMAAAVDAHADEFIRQLPLGYETIVGERGALLSGGQKQRVAIARAFLRHAPILILDEATSALDSDSEAAVQDALRKLVQGKTVLIIAHRFSTIRDASQILVFDRGRIAASGDHTALYAGNALYKSLYDRQSAHGAQ</sequence>
<dbReference type="InterPro" id="IPR036640">
    <property type="entry name" value="ABC1_TM_sf"/>
</dbReference>
<dbReference type="GO" id="GO:0034040">
    <property type="term" value="F:ATPase-coupled lipid transmembrane transporter activity"/>
    <property type="evidence" value="ECO:0007669"/>
    <property type="project" value="TreeGrafter"/>
</dbReference>
<dbReference type="Proteomes" id="UP000095228">
    <property type="component" value="Chromosome"/>
</dbReference>
<dbReference type="PANTHER" id="PTHR24221">
    <property type="entry name" value="ATP-BINDING CASSETTE SUB-FAMILY B"/>
    <property type="match status" value="1"/>
</dbReference>
<dbReference type="OrthoDB" id="9761126at2"/>
<evidence type="ECO:0000313" key="11">
    <source>
        <dbReference type="EMBL" id="AOS44887.1"/>
    </source>
</evidence>
<keyword evidence="7 8" id="KW-0472">Membrane</keyword>
<dbReference type="CDD" id="cd18552">
    <property type="entry name" value="ABC_6TM_MsbA_like"/>
    <property type="match status" value="1"/>
</dbReference>
<evidence type="ECO:0000256" key="4">
    <source>
        <dbReference type="ARBA" id="ARBA00022741"/>
    </source>
</evidence>
<dbReference type="SUPFAM" id="SSF52540">
    <property type="entry name" value="P-loop containing nucleoside triphosphate hydrolases"/>
    <property type="match status" value="1"/>
</dbReference>
<name>A0A1D8AVG3_9BACT</name>
<dbReference type="SUPFAM" id="SSF90123">
    <property type="entry name" value="ABC transporter transmembrane region"/>
    <property type="match status" value="1"/>
</dbReference>
<evidence type="ECO:0000256" key="7">
    <source>
        <dbReference type="ARBA" id="ARBA00023136"/>
    </source>
</evidence>
<dbReference type="Gene3D" id="1.20.1560.10">
    <property type="entry name" value="ABC transporter type 1, transmembrane domain"/>
    <property type="match status" value="1"/>
</dbReference>
<keyword evidence="6 8" id="KW-1133">Transmembrane helix</keyword>
<dbReference type="Pfam" id="PF00005">
    <property type="entry name" value="ABC_tran"/>
    <property type="match status" value="1"/>
</dbReference>
<feature type="transmembrane region" description="Helical" evidence="8">
    <location>
        <begin position="167"/>
        <end position="184"/>
    </location>
</feature>
<evidence type="ECO:0000313" key="12">
    <source>
        <dbReference type="Proteomes" id="UP000095228"/>
    </source>
</evidence>
<dbReference type="GO" id="GO:0016887">
    <property type="term" value="F:ATP hydrolysis activity"/>
    <property type="evidence" value="ECO:0007669"/>
    <property type="project" value="InterPro"/>
</dbReference>
<accession>A0A1D8AVG3</accession>
<evidence type="ECO:0000256" key="2">
    <source>
        <dbReference type="ARBA" id="ARBA00022448"/>
    </source>
</evidence>
<evidence type="ECO:0000256" key="5">
    <source>
        <dbReference type="ARBA" id="ARBA00022840"/>
    </source>
</evidence>
<dbReference type="InterPro" id="IPR017871">
    <property type="entry name" value="ABC_transporter-like_CS"/>
</dbReference>
<dbReference type="PANTHER" id="PTHR24221:SF654">
    <property type="entry name" value="ATP-BINDING CASSETTE SUB-FAMILY B MEMBER 6"/>
    <property type="match status" value="1"/>
</dbReference>
<organism evidence="11 12">
    <name type="scientific">Lacunisphaera limnophila</name>
    <dbReference type="NCBI Taxonomy" id="1838286"/>
    <lineage>
        <taxon>Bacteria</taxon>
        <taxon>Pseudomonadati</taxon>
        <taxon>Verrucomicrobiota</taxon>
        <taxon>Opitutia</taxon>
        <taxon>Opitutales</taxon>
        <taxon>Opitutaceae</taxon>
        <taxon>Lacunisphaera</taxon>
    </lineage>
</organism>
<dbReference type="InterPro" id="IPR003439">
    <property type="entry name" value="ABC_transporter-like_ATP-bd"/>
</dbReference>
<dbReference type="Pfam" id="PF00664">
    <property type="entry name" value="ABC_membrane"/>
    <property type="match status" value="1"/>
</dbReference>
<evidence type="ECO:0000256" key="1">
    <source>
        <dbReference type="ARBA" id="ARBA00004651"/>
    </source>
</evidence>
<keyword evidence="2" id="KW-0813">Transport</keyword>
<keyword evidence="3 8" id="KW-0812">Transmembrane</keyword>
<dbReference type="SMART" id="SM00382">
    <property type="entry name" value="AAA"/>
    <property type="match status" value="1"/>
</dbReference>
<proteinExistence type="predicted"/>
<keyword evidence="4" id="KW-0547">Nucleotide-binding</keyword>
<dbReference type="KEGG" id="obg:Verru16b_01956"/>
<dbReference type="EMBL" id="CP016094">
    <property type="protein sequence ID" value="AOS44887.1"/>
    <property type="molecule type" value="Genomic_DNA"/>
</dbReference>
<dbReference type="InterPro" id="IPR003593">
    <property type="entry name" value="AAA+_ATPase"/>
</dbReference>